<dbReference type="AlphaFoldDB" id="A0A932QYB8"/>
<accession>A0A932QYB8</accession>
<feature type="transmembrane region" description="Helical" evidence="1">
    <location>
        <begin position="38"/>
        <end position="60"/>
    </location>
</feature>
<proteinExistence type="predicted"/>
<evidence type="ECO:0000313" key="2">
    <source>
        <dbReference type="EMBL" id="MBI3630743.1"/>
    </source>
</evidence>
<protein>
    <submittedName>
        <fullName evidence="2">Uncharacterized protein</fullName>
    </submittedName>
</protein>
<keyword evidence="1" id="KW-1133">Transmembrane helix</keyword>
<dbReference type="Proteomes" id="UP000753196">
    <property type="component" value="Unassembled WGS sequence"/>
</dbReference>
<sequence length="94" mass="10454">MKRFEAILLVLLIVALPVGGYGFMHGLVYVLPLSTNGTGVQVVFTLLIIVFGLLIPYWMLKAGIHVVCLSDPLEEEVKLKDIPKEMDELAESRK</sequence>
<comment type="caution">
    <text evidence="2">The sequence shown here is derived from an EMBL/GenBank/DDBJ whole genome shotgun (WGS) entry which is preliminary data.</text>
</comment>
<evidence type="ECO:0000256" key="1">
    <source>
        <dbReference type="SAM" id="Phobius"/>
    </source>
</evidence>
<reference evidence="2" key="1">
    <citation type="submission" date="2020-07" db="EMBL/GenBank/DDBJ databases">
        <title>Huge and variable diversity of episymbiotic CPR bacteria and DPANN archaea in groundwater ecosystems.</title>
        <authorList>
            <person name="He C.Y."/>
            <person name="Keren R."/>
            <person name="Whittaker M."/>
            <person name="Farag I.F."/>
            <person name="Doudna J."/>
            <person name="Cate J.H.D."/>
            <person name="Banfield J.F."/>
        </authorList>
    </citation>
    <scope>NUCLEOTIDE SEQUENCE</scope>
    <source>
        <strain evidence="2">NC_groundwater_973_Pr1_S-0.2um_54_13</strain>
    </source>
</reference>
<organism evidence="2 3">
    <name type="scientific">Candidatus Sungiibacteriota bacterium</name>
    <dbReference type="NCBI Taxonomy" id="2750080"/>
    <lineage>
        <taxon>Bacteria</taxon>
        <taxon>Candidatus Sungiibacteriota</taxon>
    </lineage>
</organism>
<keyword evidence="1" id="KW-0472">Membrane</keyword>
<name>A0A932QYB8_9BACT</name>
<evidence type="ECO:0000313" key="3">
    <source>
        <dbReference type="Proteomes" id="UP000753196"/>
    </source>
</evidence>
<gene>
    <name evidence="2" type="ORF">HY221_00160</name>
</gene>
<dbReference type="EMBL" id="JACQCR010000003">
    <property type="protein sequence ID" value="MBI3630743.1"/>
    <property type="molecule type" value="Genomic_DNA"/>
</dbReference>
<keyword evidence="1" id="KW-0812">Transmembrane</keyword>